<dbReference type="RefSeq" id="WP_061254039.1">
    <property type="nucleotide sequence ID" value="NZ_JBFALK010000014.1"/>
</dbReference>
<accession>A0ABV3GJM1</accession>
<dbReference type="InterPro" id="IPR009908">
    <property type="entry name" value="Methylamine_util_MauE"/>
</dbReference>
<keyword evidence="4 5" id="KW-0472">Membrane</keyword>
<evidence type="ECO:0000313" key="8">
    <source>
        <dbReference type="Proteomes" id="UP001551675"/>
    </source>
</evidence>
<protein>
    <submittedName>
        <fullName evidence="7">MauE/DoxX family redox-associated membrane protein</fullName>
    </submittedName>
</protein>
<feature type="transmembrane region" description="Helical" evidence="5">
    <location>
        <begin position="69"/>
        <end position="87"/>
    </location>
</feature>
<organism evidence="7 8">
    <name type="scientific">Microtetraspora glauca</name>
    <dbReference type="NCBI Taxonomy" id="1996"/>
    <lineage>
        <taxon>Bacteria</taxon>
        <taxon>Bacillati</taxon>
        <taxon>Actinomycetota</taxon>
        <taxon>Actinomycetes</taxon>
        <taxon>Streptosporangiales</taxon>
        <taxon>Streptosporangiaceae</taxon>
        <taxon>Microtetraspora</taxon>
    </lineage>
</organism>
<dbReference type="Pfam" id="PF07291">
    <property type="entry name" value="MauE"/>
    <property type="match status" value="1"/>
</dbReference>
<evidence type="ECO:0000256" key="5">
    <source>
        <dbReference type="SAM" id="Phobius"/>
    </source>
</evidence>
<sequence>MPYIELGCRAVLCLVFLAALAGKATGWRAFMSSVPGLAPGLPAAPVAVAVLAGESAAVALLVLGERAGFVLAAVMLAAFATAILLALRRGSAATCRCFGVTAAPLSRAQIVRNLLLIAVAVTGWVMPGGSVELAGVALALVAAAVLAAVLVLFDDLADLLMERNL</sequence>
<dbReference type="EMBL" id="JBFALK010000014">
    <property type="protein sequence ID" value="MEV0971771.1"/>
    <property type="molecule type" value="Genomic_DNA"/>
</dbReference>
<gene>
    <name evidence="7" type="ORF">AB0I59_24465</name>
</gene>
<evidence type="ECO:0000259" key="6">
    <source>
        <dbReference type="Pfam" id="PF07291"/>
    </source>
</evidence>
<evidence type="ECO:0000256" key="3">
    <source>
        <dbReference type="ARBA" id="ARBA00022989"/>
    </source>
</evidence>
<evidence type="ECO:0000313" key="7">
    <source>
        <dbReference type="EMBL" id="MEV0971771.1"/>
    </source>
</evidence>
<keyword evidence="2 5" id="KW-0812">Transmembrane</keyword>
<evidence type="ECO:0000256" key="4">
    <source>
        <dbReference type="ARBA" id="ARBA00023136"/>
    </source>
</evidence>
<keyword evidence="3 5" id="KW-1133">Transmembrane helix</keyword>
<feature type="transmembrane region" description="Helical" evidence="5">
    <location>
        <begin position="133"/>
        <end position="153"/>
    </location>
</feature>
<feature type="domain" description="Methylamine utilisation protein MauE" evidence="6">
    <location>
        <begin position="1"/>
        <end position="124"/>
    </location>
</feature>
<proteinExistence type="predicted"/>
<reference evidence="7 8" key="1">
    <citation type="submission" date="2024-06" db="EMBL/GenBank/DDBJ databases">
        <title>The Natural Products Discovery Center: Release of the First 8490 Sequenced Strains for Exploring Actinobacteria Biosynthetic Diversity.</title>
        <authorList>
            <person name="Kalkreuter E."/>
            <person name="Kautsar S.A."/>
            <person name="Yang D."/>
            <person name="Bader C.D."/>
            <person name="Teijaro C.N."/>
            <person name="Fluegel L."/>
            <person name="Davis C.M."/>
            <person name="Simpson J.R."/>
            <person name="Lauterbach L."/>
            <person name="Steele A.D."/>
            <person name="Gui C."/>
            <person name="Meng S."/>
            <person name="Li G."/>
            <person name="Viehrig K."/>
            <person name="Ye F."/>
            <person name="Su P."/>
            <person name="Kiefer A.F."/>
            <person name="Nichols A."/>
            <person name="Cepeda A.J."/>
            <person name="Yan W."/>
            <person name="Fan B."/>
            <person name="Jiang Y."/>
            <person name="Adhikari A."/>
            <person name="Zheng C.-J."/>
            <person name="Schuster L."/>
            <person name="Cowan T.M."/>
            <person name="Smanski M.J."/>
            <person name="Chevrette M.G."/>
            <person name="De Carvalho L.P.S."/>
            <person name="Shen B."/>
        </authorList>
    </citation>
    <scope>NUCLEOTIDE SEQUENCE [LARGE SCALE GENOMIC DNA]</scope>
    <source>
        <strain evidence="7 8">NPDC050100</strain>
    </source>
</reference>
<evidence type="ECO:0000256" key="1">
    <source>
        <dbReference type="ARBA" id="ARBA00004141"/>
    </source>
</evidence>
<evidence type="ECO:0000256" key="2">
    <source>
        <dbReference type="ARBA" id="ARBA00022692"/>
    </source>
</evidence>
<comment type="caution">
    <text evidence="7">The sequence shown here is derived from an EMBL/GenBank/DDBJ whole genome shotgun (WGS) entry which is preliminary data.</text>
</comment>
<name>A0ABV3GJM1_MICGL</name>
<keyword evidence="8" id="KW-1185">Reference proteome</keyword>
<comment type="subcellular location">
    <subcellularLocation>
        <location evidence="1">Membrane</location>
        <topology evidence="1">Multi-pass membrane protein</topology>
    </subcellularLocation>
</comment>
<feature type="transmembrane region" description="Helical" evidence="5">
    <location>
        <begin position="42"/>
        <end position="62"/>
    </location>
</feature>
<dbReference type="Proteomes" id="UP001551675">
    <property type="component" value="Unassembled WGS sequence"/>
</dbReference>